<dbReference type="Pfam" id="PF00736">
    <property type="entry name" value="EF1_GNE"/>
    <property type="match status" value="1"/>
</dbReference>
<dbReference type="InterPro" id="IPR014038">
    <property type="entry name" value="EF1B_bsu/dsu_GNE"/>
</dbReference>
<dbReference type="EMBL" id="JASSZA010000004">
    <property type="protein sequence ID" value="KAK2114319.1"/>
    <property type="molecule type" value="Genomic_DNA"/>
</dbReference>
<dbReference type="SUPFAM" id="SSF54984">
    <property type="entry name" value="eEF-1beta-like"/>
    <property type="match status" value="1"/>
</dbReference>
<comment type="similarity">
    <text evidence="1">Belongs to the EF-1-beta/EF-1-delta family.</text>
</comment>
<feature type="domain" description="Translation elongation factor EF1B beta/delta subunit guanine nucleotide exchange" evidence="5">
    <location>
        <begin position="104"/>
        <end position="181"/>
    </location>
</feature>
<dbReference type="SMART" id="SM00888">
    <property type="entry name" value="EF1_GNE"/>
    <property type="match status" value="1"/>
</dbReference>
<evidence type="ECO:0000256" key="2">
    <source>
        <dbReference type="ARBA" id="ARBA00022768"/>
    </source>
</evidence>
<feature type="region of interest" description="Disordered" evidence="4">
    <location>
        <begin position="27"/>
        <end position="84"/>
    </location>
</feature>
<name>A0ABQ9VY60_SAGOE</name>
<evidence type="ECO:0000259" key="5">
    <source>
        <dbReference type="SMART" id="SM00888"/>
    </source>
</evidence>
<keyword evidence="2 6" id="KW-0251">Elongation factor</keyword>
<evidence type="ECO:0000313" key="7">
    <source>
        <dbReference type="Proteomes" id="UP001266305"/>
    </source>
</evidence>
<evidence type="ECO:0000313" key="6">
    <source>
        <dbReference type="EMBL" id="KAK2114319.1"/>
    </source>
</evidence>
<accession>A0ABQ9VY60</accession>
<dbReference type="InterPro" id="IPR049720">
    <property type="entry name" value="EF1B_bsu/dsu"/>
</dbReference>
<reference evidence="6 7" key="1">
    <citation type="submission" date="2023-05" db="EMBL/GenBank/DDBJ databases">
        <title>B98-5 Cell Line De Novo Hybrid Assembly: An Optical Mapping Approach.</title>
        <authorList>
            <person name="Kananen K."/>
            <person name="Auerbach J.A."/>
            <person name="Kautto E."/>
            <person name="Blachly J.S."/>
        </authorList>
    </citation>
    <scope>NUCLEOTIDE SEQUENCE [LARGE SCALE GENOMIC DNA]</scope>
    <source>
        <strain evidence="6">B95-8</strain>
        <tissue evidence="6">Cell line</tissue>
    </source>
</reference>
<evidence type="ECO:0000256" key="4">
    <source>
        <dbReference type="SAM" id="MobiDB-lite"/>
    </source>
</evidence>
<dbReference type="InterPro" id="IPR014717">
    <property type="entry name" value="Transl_elong_EF1B/ribsomal_bS6"/>
</dbReference>
<evidence type="ECO:0000256" key="3">
    <source>
        <dbReference type="ARBA" id="ARBA00022917"/>
    </source>
</evidence>
<dbReference type="Proteomes" id="UP001266305">
    <property type="component" value="Unassembled WGS sequence"/>
</dbReference>
<comment type="caution">
    <text evidence="6">The sequence shown here is derived from an EMBL/GenBank/DDBJ whole genome shotgun (WGS) entry which is preliminary data.</text>
</comment>
<evidence type="ECO:0000256" key="1">
    <source>
        <dbReference type="ARBA" id="ARBA00007411"/>
    </source>
</evidence>
<feature type="compositionally biased region" description="Basic and acidic residues" evidence="4">
    <location>
        <begin position="74"/>
        <end position="84"/>
    </location>
</feature>
<dbReference type="PANTHER" id="PTHR11595">
    <property type="entry name" value="EF-HAND AND COILED-COIL DOMAIN-CONTAINING FAMILY MEMBER"/>
    <property type="match status" value="1"/>
</dbReference>
<dbReference type="Gene3D" id="3.30.70.60">
    <property type="match status" value="1"/>
</dbReference>
<dbReference type="PANTHER" id="PTHR11595:SF26">
    <property type="entry name" value="ELONGATION FACTOR 1-DELTA"/>
    <property type="match status" value="1"/>
</dbReference>
<dbReference type="GO" id="GO:0003746">
    <property type="term" value="F:translation elongation factor activity"/>
    <property type="evidence" value="ECO:0007669"/>
    <property type="project" value="UniProtKB-KW"/>
</dbReference>
<gene>
    <name evidence="6" type="primary">EEF1D_2</name>
    <name evidence="6" type="ORF">P7K49_008585</name>
</gene>
<keyword evidence="3" id="KW-0648">Protein biosynthesis</keyword>
<sequence>MNGPSLAPEPFSGPMQELQPAISKLEAQQNMLEKSSPGHRATALQTQHVSPMLQKPSTPAEDEEDNYTDLFGSGKKEENKEAARLGEEQLQRYAEVKKPARVAQSSILQDVEPWDDETDMAQLETCVHSVQMDRLVSGASKLMPIQCVVEDHKVGTDLRKKKIDKFEEHVQSVNITVFNKI</sequence>
<dbReference type="CDD" id="cd00292">
    <property type="entry name" value="EF1B"/>
    <property type="match status" value="1"/>
</dbReference>
<keyword evidence="7" id="KW-1185">Reference proteome</keyword>
<organism evidence="6 7">
    <name type="scientific">Saguinus oedipus</name>
    <name type="common">Cotton-top tamarin</name>
    <name type="synonym">Oedipomidas oedipus</name>
    <dbReference type="NCBI Taxonomy" id="9490"/>
    <lineage>
        <taxon>Eukaryota</taxon>
        <taxon>Metazoa</taxon>
        <taxon>Chordata</taxon>
        <taxon>Craniata</taxon>
        <taxon>Vertebrata</taxon>
        <taxon>Euteleostomi</taxon>
        <taxon>Mammalia</taxon>
        <taxon>Eutheria</taxon>
        <taxon>Euarchontoglires</taxon>
        <taxon>Primates</taxon>
        <taxon>Haplorrhini</taxon>
        <taxon>Platyrrhini</taxon>
        <taxon>Cebidae</taxon>
        <taxon>Callitrichinae</taxon>
        <taxon>Saguinus</taxon>
    </lineage>
</organism>
<dbReference type="InterPro" id="IPR036219">
    <property type="entry name" value="eEF-1beta-like_sf"/>
</dbReference>
<proteinExistence type="inferred from homology"/>
<protein>
    <submittedName>
        <fullName evidence="6">Elongation factor 1-delta</fullName>
    </submittedName>
</protein>